<evidence type="ECO:0000259" key="4">
    <source>
        <dbReference type="Pfam" id="PF00389"/>
    </source>
</evidence>
<dbReference type="eggNOG" id="COG0111">
    <property type="taxonomic scope" value="Bacteria"/>
</dbReference>
<dbReference type="HOGENOM" id="CLU_019796_1_0_0"/>
<dbReference type="Pfam" id="PF02826">
    <property type="entry name" value="2-Hacid_dh_C"/>
    <property type="match status" value="1"/>
</dbReference>
<dbReference type="InterPro" id="IPR006139">
    <property type="entry name" value="D-isomer_2_OHA_DH_cat_dom"/>
</dbReference>
<sequence>MDIHTVLVLSANLADPDLKLLEQLPPDTNIAVGNSVEAFERLASEADVILSWSASGKLLREVFRMSPKVRWVHSRSAGLDTVLFPELIESPVPLTNGRGVFSQSLGEFALAAILHFAKDFRRMIANQQAGRWEPFDIVEISGQTVGIVGYGDIGRAVATRVRAMGMRILAVKRHGPPLYNVDPLIDQIYTPAERTEMISRCDYIVCAAPLTPETRGMIGEAEFAAMKPNAVVVNIGRGPVIDEAAMVRALTGKRIKGAALDVFDTEPLPAGHAFYHLDNVLLSPHCADHTHDWTEQAMRFFLAQFERYEQGKPLENVVNKKQGY</sequence>
<dbReference type="GO" id="GO:0016616">
    <property type="term" value="F:oxidoreductase activity, acting on the CH-OH group of donors, NAD or NADP as acceptor"/>
    <property type="evidence" value="ECO:0007669"/>
    <property type="project" value="InterPro"/>
</dbReference>
<dbReference type="SUPFAM" id="SSF51735">
    <property type="entry name" value="NAD(P)-binding Rossmann-fold domains"/>
    <property type="match status" value="1"/>
</dbReference>
<dbReference type="PROSITE" id="PS00671">
    <property type="entry name" value="D_2_HYDROXYACID_DH_3"/>
    <property type="match status" value="1"/>
</dbReference>
<feature type="domain" description="D-isomer specific 2-hydroxyacid dehydrogenase NAD-binding" evidence="5">
    <location>
        <begin position="110"/>
        <end position="287"/>
    </location>
</feature>
<proteinExistence type="inferred from homology"/>
<name>Q01QI5_SOLUE</name>
<dbReference type="InterPro" id="IPR036291">
    <property type="entry name" value="NAD(P)-bd_dom_sf"/>
</dbReference>
<evidence type="ECO:0000313" key="6">
    <source>
        <dbReference type="EMBL" id="ABJ88085.1"/>
    </source>
</evidence>
<dbReference type="PANTHER" id="PTHR43333">
    <property type="entry name" value="2-HACID_DH_C DOMAIN-CONTAINING PROTEIN"/>
    <property type="match status" value="1"/>
</dbReference>
<dbReference type="InParanoid" id="Q01QI5"/>
<dbReference type="STRING" id="234267.Acid_7174"/>
<reference evidence="6" key="1">
    <citation type="submission" date="2006-10" db="EMBL/GenBank/DDBJ databases">
        <title>Complete sequence of Solibacter usitatus Ellin6076.</title>
        <authorList>
            <consortium name="US DOE Joint Genome Institute"/>
            <person name="Copeland A."/>
            <person name="Lucas S."/>
            <person name="Lapidus A."/>
            <person name="Barry K."/>
            <person name="Detter J.C."/>
            <person name="Glavina del Rio T."/>
            <person name="Hammon N."/>
            <person name="Israni S."/>
            <person name="Dalin E."/>
            <person name="Tice H."/>
            <person name="Pitluck S."/>
            <person name="Thompson L.S."/>
            <person name="Brettin T."/>
            <person name="Bruce D."/>
            <person name="Han C."/>
            <person name="Tapia R."/>
            <person name="Gilna P."/>
            <person name="Schmutz J."/>
            <person name="Larimer F."/>
            <person name="Land M."/>
            <person name="Hauser L."/>
            <person name="Kyrpides N."/>
            <person name="Mikhailova N."/>
            <person name="Janssen P.H."/>
            <person name="Kuske C.R."/>
            <person name="Richardson P."/>
        </authorList>
    </citation>
    <scope>NUCLEOTIDE SEQUENCE</scope>
    <source>
        <strain evidence="6">Ellin6076</strain>
    </source>
</reference>
<dbReference type="GO" id="GO:0051287">
    <property type="term" value="F:NAD binding"/>
    <property type="evidence" value="ECO:0007669"/>
    <property type="project" value="InterPro"/>
</dbReference>
<dbReference type="InterPro" id="IPR006140">
    <property type="entry name" value="D-isomer_DH_NAD-bd"/>
</dbReference>
<evidence type="ECO:0000259" key="5">
    <source>
        <dbReference type="Pfam" id="PF02826"/>
    </source>
</evidence>
<dbReference type="EMBL" id="CP000473">
    <property type="protein sequence ID" value="ABJ88085.1"/>
    <property type="molecule type" value="Genomic_DNA"/>
</dbReference>
<dbReference type="KEGG" id="sus:Acid_7174"/>
<protein>
    <submittedName>
        <fullName evidence="6">D-isomer specific 2-hydroxyacid dehydrogenase, NAD-binding</fullName>
    </submittedName>
</protein>
<dbReference type="SUPFAM" id="SSF52283">
    <property type="entry name" value="Formate/glycerate dehydrogenase catalytic domain-like"/>
    <property type="match status" value="1"/>
</dbReference>
<dbReference type="PANTHER" id="PTHR43333:SF1">
    <property type="entry name" value="D-ISOMER SPECIFIC 2-HYDROXYACID DEHYDROGENASE NAD-BINDING DOMAIN-CONTAINING PROTEIN"/>
    <property type="match status" value="1"/>
</dbReference>
<keyword evidence="2" id="KW-0520">NAD</keyword>
<gene>
    <name evidence="6" type="ordered locus">Acid_7174</name>
</gene>
<dbReference type="CDD" id="cd05300">
    <property type="entry name" value="2-Hacid_dh_1"/>
    <property type="match status" value="1"/>
</dbReference>
<evidence type="ECO:0000256" key="2">
    <source>
        <dbReference type="ARBA" id="ARBA00023027"/>
    </source>
</evidence>
<dbReference type="InterPro" id="IPR029753">
    <property type="entry name" value="D-isomer_DH_CS"/>
</dbReference>
<keyword evidence="1 3" id="KW-0560">Oxidoreductase</keyword>
<evidence type="ECO:0000256" key="3">
    <source>
        <dbReference type="RuleBase" id="RU003719"/>
    </source>
</evidence>
<dbReference type="Gene3D" id="3.40.50.720">
    <property type="entry name" value="NAD(P)-binding Rossmann-like Domain"/>
    <property type="match status" value="2"/>
</dbReference>
<organism evidence="6">
    <name type="scientific">Solibacter usitatus (strain Ellin6076)</name>
    <dbReference type="NCBI Taxonomy" id="234267"/>
    <lineage>
        <taxon>Bacteria</taxon>
        <taxon>Pseudomonadati</taxon>
        <taxon>Acidobacteriota</taxon>
        <taxon>Terriglobia</taxon>
        <taxon>Bryobacterales</taxon>
        <taxon>Solibacteraceae</taxon>
        <taxon>Candidatus Solibacter</taxon>
    </lineage>
</organism>
<dbReference type="Pfam" id="PF00389">
    <property type="entry name" value="2-Hacid_dh"/>
    <property type="match status" value="1"/>
</dbReference>
<feature type="domain" description="D-isomer specific 2-hydroxyacid dehydrogenase catalytic" evidence="4">
    <location>
        <begin position="8"/>
        <end position="319"/>
    </location>
</feature>
<comment type="similarity">
    <text evidence="3">Belongs to the D-isomer specific 2-hydroxyacid dehydrogenase family.</text>
</comment>
<dbReference type="OrthoDB" id="9805416at2"/>
<accession>Q01QI5</accession>
<evidence type="ECO:0000256" key="1">
    <source>
        <dbReference type="ARBA" id="ARBA00023002"/>
    </source>
</evidence>
<dbReference type="AlphaFoldDB" id="Q01QI5"/>